<dbReference type="Proteomes" id="UP000437736">
    <property type="component" value="Unassembled WGS sequence"/>
</dbReference>
<sequence length="45" mass="4898">MTVTARDWLVAVDPQRVFADPASEWRAPHFAEVVAPIRALAAAHG</sequence>
<feature type="non-terminal residue" evidence="1">
    <location>
        <position position="45"/>
    </location>
</feature>
<keyword evidence="2" id="KW-1185">Reference proteome</keyword>
<keyword evidence="1" id="KW-0378">Hydrolase</keyword>
<evidence type="ECO:0000313" key="2">
    <source>
        <dbReference type="Proteomes" id="UP000437736"/>
    </source>
</evidence>
<comment type="caution">
    <text evidence="1">The sequence shown here is derived from an EMBL/GenBank/DDBJ whole genome shotgun (WGS) entry which is preliminary data.</text>
</comment>
<dbReference type="EMBL" id="WJHE01000390">
    <property type="protein sequence ID" value="MST32792.1"/>
    <property type="molecule type" value="Genomic_DNA"/>
</dbReference>
<gene>
    <name evidence="1" type="ORF">GHK86_08665</name>
</gene>
<organism evidence="1 2">
    <name type="scientific">Acidiferrimicrobium australe</name>
    <dbReference type="NCBI Taxonomy" id="2664430"/>
    <lineage>
        <taxon>Bacteria</taxon>
        <taxon>Bacillati</taxon>
        <taxon>Actinomycetota</taxon>
        <taxon>Acidimicrobiia</taxon>
        <taxon>Acidimicrobiales</taxon>
        <taxon>Acidimicrobiaceae</taxon>
        <taxon>Acidiferrimicrobium</taxon>
    </lineage>
</organism>
<dbReference type="SUPFAM" id="SSF52499">
    <property type="entry name" value="Isochorismatase-like hydrolases"/>
    <property type="match status" value="1"/>
</dbReference>
<dbReference type="GO" id="GO:0016787">
    <property type="term" value="F:hydrolase activity"/>
    <property type="evidence" value="ECO:0007669"/>
    <property type="project" value="UniProtKB-KW"/>
</dbReference>
<name>A0ABW9QSG2_9ACTN</name>
<proteinExistence type="predicted"/>
<dbReference type="InterPro" id="IPR036380">
    <property type="entry name" value="Isochorismatase-like_sf"/>
</dbReference>
<protein>
    <submittedName>
        <fullName evidence="1">Cysteine hydrolase</fullName>
    </submittedName>
</protein>
<accession>A0ABW9QSG2</accession>
<evidence type="ECO:0000313" key="1">
    <source>
        <dbReference type="EMBL" id="MST32792.1"/>
    </source>
</evidence>
<reference evidence="1 2" key="1">
    <citation type="submission" date="2019-11" db="EMBL/GenBank/DDBJ databases">
        <title>Acidiferrimicrobium australis gen. nov., sp. nov., an acidophilic and obligately heterotrophic, member of the Actinobacteria that catalyses dissimilatory oxido- reduction of iron isolated from metal-rich acidic water in Chile.</title>
        <authorList>
            <person name="Gonzalez D."/>
            <person name="Huber K."/>
            <person name="Hedrich S."/>
            <person name="Rojas-Villalobos C."/>
            <person name="Quatrini R."/>
            <person name="Dinamarca M.A."/>
            <person name="Schwarz A."/>
            <person name="Canales C."/>
            <person name="Nancucheo I."/>
        </authorList>
    </citation>
    <scope>NUCLEOTIDE SEQUENCE [LARGE SCALE GENOMIC DNA]</scope>
    <source>
        <strain evidence="1 2">USS-CCA1</strain>
    </source>
</reference>